<sequence>MECRQRGAISDEEMLAYLAGEEVRPAVLEHLATCPTCATRVESYRRLELTLLQSLYRWDCPPAQVLGEYYLGLLNKEVAVAVRFHLATCQHCTGELAVLSHFLAAETQLAEASPLSELDLAELELAASLALEQAEEASAEAEADTGEALPWPSSWPLDDGPSQARSLAAARPGRASLGEQMASGARRIVATLLAPQPRLAYQRDLAPTEQAEALWPRRYSAEDFSISLHVEHGSSHQDGLELIGFVTRKGTALEALQGTPVRLTAASGAVRSGKIDELGNFLFSALAPETYTLELQFPEGTVVIESLQLALPE</sequence>
<feature type="region of interest" description="Disordered" evidence="1">
    <location>
        <begin position="136"/>
        <end position="175"/>
    </location>
</feature>
<accession>A0A455SY85</accession>
<evidence type="ECO:0008006" key="3">
    <source>
        <dbReference type="Google" id="ProtNLM"/>
    </source>
</evidence>
<dbReference type="AlphaFoldDB" id="A0A455SY85"/>
<evidence type="ECO:0000313" key="2">
    <source>
        <dbReference type="EMBL" id="BBH92458.1"/>
    </source>
</evidence>
<organism evidence="2">
    <name type="scientific">Thermogemmatispora argillosa</name>
    <dbReference type="NCBI Taxonomy" id="2045280"/>
    <lineage>
        <taxon>Bacteria</taxon>
        <taxon>Bacillati</taxon>
        <taxon>Chloroflexota</taxon>
        <taxon>Ktedonobacteria</taxon>
        <taxon>Thermogemmatisporales</taxon>
        <taxon>Thermogemmatisporaceae</taxon>
        <taxon>Thermogemmatispora</taxon>
    </lineage>
</organism>
<feature type="compositionally biased region" description="Acidic residues" evidence="1">
    <location>
        <begin position="136"/>
        <end position="145"/>
    </location>
</feature>
<dbReference type="EMBL" id="AP019377">
    <property type="protein sequence ID" value="BBH92458.1"/>
    <property type="molecule type" value="Genomic_DNA"/>
</dbReference>
<evidence type="ECO:0000256" key="1">
    <source>
        <dbReference type="SAM" id="MobiDB-lite"/>
    </source>
</evidence>
<proteinExistence type="predicted"/>
<name>A0A455SY85_9CHLR</name>
<gene>
    <name evidence="2" type="ORF">KTA_06570</name>
</gene>
<dbReference type="InterPro" id="IPR041916">
    <property type="entry name" value="Anti_sigma_zinc_sf"/>
</dbReference>
<reference evidence="2" key="1">
    <citation type="submission" date="2018-12" db="EMBL/GenBank/DDBJ databases">
        <title>Novel natural products biosynthetic potential of the class Ktedonobacteria.</title>
        <authorList>
            <person name="Zheng Y."/>
            <person name="Saitou A."/>
            <person name="Wang C.M."/>
            <person name="Toyoda A."/>
            <person name="Minakuchi Y."/>
            <person name="Sekiguchi Y."/>
            <person name="Ueda K."/>
            <person name="Takano H."/>
            <person name="Sakai Y."/>
            <person name="Yokota A."/>
            <person name="Yabe S."/>
        </authorList>
    </citation>
    <scope>NUCLEOTIDE SEQUENCE</scope>
    <source>
        <strain evidence="2">A3-2</strain>
    </source>
</reference>
<protein>
    <recommendedName>
        <fullName evidence="3">Zinc-finger domain-containing protein</fullName>
    </recommendedName>
</protein>
<dbReference type="Gene3D" id="1.10.10.1320">
    <property type="entry name" value="Anti-sigma factor, zinc-finger domain"/>
    <property type="match status" value="1"/>
</dbReference>